<dbReference type="AlphaFoldDB" id="A0AAN8EZN9"/>
<feature type="region of interest" description="Disordered" evidence="1">
    <location>
        <begin position="1"/>
        <end position="27"/>
    </location>
</feature>
<evidence type="ECO:0000313" key="3">
    <source>
        <dbReference type="Proteomes" id="UP001316803"/>
    </source>
</evidence>
<organism evidence="2 3">
    <name type="scientific">Knufia fluminis</name>
    <dbReference type="NCBI Taxonomy" id="191047"/>
    <lineage>
        <taxon>Eukaryota</taxon>
        <taxon>Fungi</taxon>
        <taxon>Dikarya</taxon>
        <taxon>Ascomycota</taxon>
        <taxon>Pezizomycotina</taxon>
        <taxon>Eurotiomycetes</taxon>
        <taxon>Chaetothyriomycetidae</taxon>
        <taxon>Chaetothyriales</taxon>
        <taxon>Trichomeriaceae</taxon>
        <taxon>Knufia</taxon>
    </lineage>
</organism>
<gene>
    <name evidence="2" type="ORF">OHC33_004856</name>
</gene>
<sequence>MSQEGFSDDPADSPSDDASSSVSYDREELGYMLDTIRDQIEEEEADRQAHLEWVGEIAEMAAKEAVESFERDELEQAAEVVQPKPREETPP</sequence>
<name>A0AAN8EZN9_9EURO</name>
<keyword evidence="3" id="KW-1185">Reference proteome</keyword>
<dbReference type="Proteomes" id="UP001316803">
    <property type="component" value="Unassembled WGS sequence"/>
</dbReference>
<accession>A0AAN8EZN9</accession>
<evidence type="ECO:0000256" key="1">
    <source>
        <dbReference type="SAM" id="MobiDB-lite"/>
    </source>
</evidence>
<feature type="compositionally biased region" description="Acidic residues" evidence="1">
    <location>
        <begin position="1"/>
        <end position="15"/>
    </location>
</feature>
<dbReference type="EMBL" id="JAKLMC020000009">
    <property type="protein sequence ID" value="KAK5954283.1"/>
    <property type="molecule type" value="Genomic_DNA"/>
</dbReference>
<evidence type="ECO:0000313" key="2">
    <source>
        <dbReference type="EMBL" id="KAK5954283.1"/>
    </source>
</evidence>
<comment type="caution">
    <text evidence="2">The sequence shown here is derived from an EMBL/GenBank/DDBJ whole genome shotgun (WGS) entry which is preliminary data.</text>
</comment>
<feature type="region of interest" description="Disordered" evidence="1">
    <location>
        <begin position="66"/>
        <end position="91"/>
    </location>
</feature>
<reference evidence="2 3" key="1">
    <citation type="submission" date="2022-12" db="EMBL/GenBank/DDBJ databases">
        <title>Genomic features and morphological characterization of a novel Knufia sp. strain isolated from spacecraft assembly facility.</title>
        <authorList>
            <person name="Teixeira M."/>
            <person name="Chander A.M."/>
            <person name="Stajich J.E."/>
            <person name="Venkateswaran K."/>
        </authorList>
    </citation>
    <scope>NUCLEOTIDE SEQUENCE [LARGE SCALE GENOMIC DNA]</scope>
    <source>
        <strain evidence="2 3">FJI-L2-BK-P2</strain>
    </source>
</reference>
<proteinExistence type="predicted"/>
<protein>
    <submittedName>
        <fullName evidence="2">Uncharacterized protein</fullName>
    </submittedName>
</protein>